<dbReference type="Gene3D" id="2.30.30.30">
    <property type="match status" value="1"/>
</dbReference>
<dbReference type="AlphaFoldDB" id="A0A832V3W2"/>
<dbReference type="InterPro" id="IPR005756">
    <property type="entry name" value="Ribosomal_uL24_euk/arc"/>
</dbReference>
<dbReference type="Pfam" id="PF00467">
    <property type="entry name" value="KOW"/>
    <property type="match status" value="1"/>
</dbReference>
<dbReference type="PANTHER" id="PTHR11143">
    <property type="entry name" value="60S RIBOSOMAL PROTEIN L26 FAMILY MEMBER"/>
    <property type="match status" value="1"/>
</dbReference>
<evidence type="ECO:0000256" key="3">
    <source>
        <dbReference type="ARBA" id="ARBA00023274"/>
    </source>
</evidence>
<proteinExistence type="inferred from homology"/>
<evidence type="ECO:0000313" key="6">
    <source>
        <dbReference type="EMBL" id="HIK00492.1"/>
    </source>
</evidence>
<keyword evidence="7" id="KW-1185">Reference proteome</keyword>
<comment type="function">
    <text evidence="4">Located at the polypeptide exit tunnel on the outside of the subunit.</text>
</comment>
<dbReference type="InterPro" id="IPR041988">
    <property type="entry name" value="Ribosomal_uL24_KOW"/>
</dbReference>
<keyword evidence="3 4" id="KW-0687">Ribonucleoprotein</keyword>
<reference evidence="6 7" key="1">
    <citation type="journal article" name="Nat. Commun.">
        <title>Undinarchaeota illuminate DPANN phylogeny and the impact of gene transfer on archaeal evolution.</title>
        <authorList>
            <person name="Dombrowski N."/>
            <person name="Williams T.A."/>
            <person name="Sun J."/>
            <person name="Woodcroft B.J."/>
            <person name="Lee J.H."/>
            <person name="Minh B.Q."/>
            <person name="Rinke C."/>
            <person name="Spang A."/>
        </authorList>
    </citation>
    <scope>NUCLEOTIDE SEQUENCE [LARGE SCALE GENOMIC DNA]</scope>
    <source>
        <strain evidence="6">MAG_bin1129</strain>
    </source>
</reference>
<dbReference type="SUPFAM" id="SSF50104">
    <property type="entry name" value="Translation proteins SH3-like domain"/>
    <property type="match status" value="1"/>
</dbReference>
<dbReference type="HAMAP" id="MF_01326_A">
    <property type="entry name" value="Ribosomal_uL24_A"/>
    <property type="match status" value="1"/>
</dbReference>
<comment type="subunit">
    <text evidence="4">Part of the 50S ribosomal subunit.</text>
</comment>
<dbReference type="Proteomes" id="UP000646946">
    <property type="component" value="Unassembled WGS sequence"/>
</dbReference>
<evidence type="ECO:0000259" key="5">
    <source>
        <dbReference type="SMART" id="SM00739"/>
    </source>
</evidence>
<dbReference type="InterPro" id="IPR005824">
    <property type="entry name" value="KOW"/>
</dbReference>
<dbReference type="SMART" id="SM00739">
    <property type="entry name" value="KOW"/>
    <property type="match status" value="1"/>
</dbReference>
<dbReference type="InterPro" id="IPR008991">
    <property type="entry name" value="Translation_prot_SH3-like_sf"/>
</dbReference>
<comment type="function">
    <text evidence="4">One of two assembly initiator proteins, it binds directly to the 5'-end of the 23S rRNA, where it nucleates assembly of the 50S subunit.</text>
</comment>
<organism evidence="6 7">
    <name type="scientific">Candidatus Naiadarchaeum limnaeum</name>
    <dbReference type="NCBI Taxonomy" id="2756139"/>
    <lineage>
        <taxon>Archaea</taxon>
        <taxon>Candidatus Undinarchaeota</taxon>
        <taxon>Candidatus Undinarchaeia</taxon>
        <taxon>Candidatus Naiadarchaeales</taxon>
        <taxon>Candidatus Naiadarchaeaceae</taxon>
        <taxon>Candidatus Naiadarchaeum</taxon>
    </lineage>
</organism>
<protein>
    <recommendedName>
        <fullName evidence="4">Large ribosomal subunit protein uL24</fullName>
    </recommendedName>
</protein>
<name>A0A832V3W2_9ARCH</name>
<dbReference type="CDD" id="cd06089">
    <property type="entry name" value="KOW_RPL26"/>
    <property type="match status" value="1"/>
</dbReference>
<sequence length="135" mass="15250">MKAEFSPSWKSSVQTRKQRKYLANAPLHVKQKLVAVHLSKDLKKQLGKRALAVRKGDEVKIVRGAKKGLKAKVAEVDLKNSIIYLEGQLTEKVSGRKVPLKFRPSNLLLTEAKISDKKREAIIQRAKSVKRVVKK</sequence>
<keyword evidence="2 4" id="KW-0689">Ribosomal protein</keyword>
<comment type="similarity">
    <text evidence="1 4">Belongs to the universal ribosomal protein uL24 family.</text>
</comment>
<keyword evidence="4" id="KW-0699">rRNA-binding</keyword>
<feature type="domain" description="KOW" evidence="5">
    <location>
        <begin position="52"/>
        <end position="79"/>
    </location>
</feature>
<dbReference type="EMBL" id="DVAB01000024">
    <property type="protein sequence ID" value="HIK00492.1"/>
    <property type="molecule type" value="Genomic_DNA"/>
</dbReference>
<evidence type="ECO:0000313" key="7">
    <source>
        <dbReference type="Proteomes" id="UP000646946"/>
    </source>
</evidence>
<keyword evidence="4" id="KW-0694">RNA-binding</keyword>
<evidence type="ECO:0000256" key="4">
    <source>
        <dbReference type="HAMAP-Rule" id="MF_01326"/>
    </source>
</evidence>
<dbReference type="Pfam" id="PF16906">
    <property type="entry name" value="Ribosomal_L26"/>
    <property type="match status" value="1"/>
</dbReference>
<dbReference type="GO" id="GO:0019843">
    <property type="term" value="F:rRNA binding"/>
    <property type="evidence" value="ECO:0007669"/>
    <property type="project" value="UniProtKB-UniRule"/>
</dbReference>
<dbReference type="InterPro" id="IPR005825">
    <property type="entry name" value="Ribosomal_uL24_CS"/>
</dbReference>
<evidence type="ECO:0000256" key="2">
    <source>
        <dbReference type="ARBA" id="ARBA00022980"/>
    </source>
</evidence>
<dbReference type="PROSITE" id="PS01108">
    <property type="entry name" value="RIBOSOMAL_L24"/>
    <property type="match status" value="1"/>
</dbReference>
<accession>A0A832V3W2</accession>
<gene>
    <name evidence="4" type="primary">rpl24</name>
    <name evidence="6" type="ORF">H1016_03060</name>
</gene>
<dbReference type="InterPro" id="IPR014722">
    <property type="entry name" value="Rib_uL2_dom2"/>
</dbReference>
<dbReference type="NCBIfam" id="TIGR01080">
    <property type="entry name" value="rplX_A_E"/>
    <property type="match status" value="1"/>
</dbReference>
<comment type="caution">
    <text evidence="6">The sequence shown here is derived from an EMBL/GenBank/DDBJ whole genome shotgun (WGS) entry which is preliminary data.</text>
</comment>
<dbReference type="GO" id="GO:0015934">
    <property type="term" value="C:large ribosomal subunit"/>
    <property type="evidence" value="ECO:0007669"/>
    <property type="project" value="UniProtKB-UniRule"/>
</dbReference>
<dbReference type="GO" id="GO:0006412">
    <property type="term" value="P:translation"/>
    <property type="evidence" value="ECO:0007669"/>
    <property type="project" value="UniProtKB-UniRule"/>
</dbReference>
<evidence type="ECO:0000256" key="1">
    <source>
        <dbReference type="ARBA" id="ARBA00010618"/>
    </source>
</evidence>
<dbReference type="GO" id="GO:0003735">
    <property type="term" value="F:structural constituent of ribosome"/>
    <property type="evidence" value="ECO:0007669"/>
    <property type="project" value="UniProtKB-UniRule"/>
</dbReference>